<evidence type="ECO:0000313" key="3">
    <source>
        <dbReference type="Proteomes" id="UP000242496"/>
    </source>
</evidence>
<keyword evidence="3" id="KW-1185">Reference proteome</keyword>
<protein>
    <submittedName>
        <fullName evidence="2">Uncharacterized protein</fullName>
    </submittedName>
</protein>
<gene>
    <name evidence="2" type="ORF">SAMN05421784_1402</name>
</gene>
<dbReference type="AlphaFoldDB" id="A0A1I7JVT1"/>
<keyword evidence="1" id="KW-1133">Transmembrane helix</keyword>
<reference evidence="3" key="1">
    <citation type="submission" date="2016-10" db="EMBL/GenBank/DDBJ databases">
        <authorList>
            <person name="Varghese N."/>
            <person name="Submissions S."/>
        </authorList>
    </citation>
    <scope>NUCLEOTIDE SEQUENCE [LARGE SCALE GENOMIC DNA]</scope>
    <source>
        <strain evidence="3">DSM 18168</strain>
    </source>
</reference>
<evidence type="ECO:0000256" key="1">
    <source>
        <dbReference type="SAM" id="Phobius"/>
    </source>
</evidence>
<accession>A0A1I7JVT1</accession>
<sequence>MFLSLVGFDKEIKKGESDAPFFIFMFSIVILRLVLSLSRSRFDWTTCIDIQTTFCIWFPISVNIGTF</sequence>
<dbReference type="Proteomes" id="UP000242496">
    <property type="component" value="Unassembled WGS sequence"/>
</dbReference>
<organism evidence="2 3">
    <name type="scientific">Xenorhabdus koppenhoeferi</name>
    <dbReference type="NCBI Taxonomy" id="351659"/>
    <lineage>
        <taxon>Bacteria</taxon>
        <taxon>Pseudomonadati</taxon>
        <taxon>Pseudomonadota</taxon>
        <taxon>Gammaproteobacteria</taxon>
        <taxon>Enterobacterales</taxon>
        <taxon>Morganellaceae</taxon>
        <taxon>Xenorhabdus</taxon>
    </lineage>
</organism>
<evidence type="ECO:0000313" key="2">
    <source>
        <dbReference type="EMBL" id="SFU89297.1"/>
    </source>
</evidence>
<feature type="transmembrane region" description="Helical" evidence="1">
    <location>
        <begin position="20"/>
        <end position="38"/>
    </location>
</feature>
<keyword evidence="1" id="KW-0472">Membrane</keyword>
<name>A0A1I7JVT1_9GAMM</name>
<dbReference type="EMBL" id="FPBJ01000040">
    <property type="protein sequence ID" value="SFU89297.1"/>
    <property type="molecule type" value="Genomic_DNA"/>
</dbReference>
<proteinExistence type="predicted"/>
<keyword evidence="1" id="KW-0812">Transmembrane</keyword>